<evidence type="ECO:0000313" key="1">
    <source>
        <dbReference type="EMBL" id="MED6115114.1"/>
    </source>
</evidence>
<protein>
    <submittedName>
        <fullName evidence="1">Uncharacterized protein</fullName>
    </submittedName>
</protein>
<evidence type="ECO:0000313" key="2">
    <source>
        <dbReference type="Proteomes" id="UP001341840"/>
    </source>
</evidence>
<dbReference type="EMBL" id="JASCZI010001521">
    <property type="protein sequence ID" value="MED6115114.1"/>
    <property type="molecule type" value="Genomic_DNA"/>
</dbReference>
<comment type="caution">
    <text evidence="1">The sequence shown here is derived from an EMBL/GenBank/DDBJ whole genome shotgun (WGS) entry which is preliminary data.</text>
</comment>
<sequence length="104" mass="10969">MIGPRGSTTDGYPVLVPDRSGLAMITDRLQLGASIDVATVAILDVDGELSYFPFSTRSAKSVLDSLAWMEVEGRARLTGSASPTGREILTAHFALLCPIAAAFL</sequence>
<proteinExistence type="predicted"/>
<reference evidence="1 2" key="1">
    <citation type="journal article" date="2023" name="Plants (Basel)">
        <title>Bridging the Gap: Combining Genomics and Transcriptomics Approaches to Understand Stylosanthes scabra, an Orphan Legume from the Brazilian Caatinga.</title>
        <authorList>
            <person name="Ferreira-Neto J.R.C."/>
            <person name="da Silva M.D."/>
            <person name="Binneck E."/>
            <person name="de Melo N.F."/>
            <person name="da Silva R.H."/>
            <person name="de Melo A.L.T.M."/>
            <person name="Pandolfi V."/>
            <person name="Bustamante F.O."/>
            <person name="Brasileiro-Vidal A.C."/>
            <person name="Benko-Iseppon A.M."/>
        </authorList>
    </citation>
    <scope>NUCLEOTIDE SEQUENCE [LARGE SCALE GENOMIC DNA]</scope>
    <source>
        <tissue evidence="1">Leaves</tissue>
    </source>
</reference>
<accession>A0ABU6QVN2</accession>
<gene>
    <name evidence="1" type="ORF">PIB30_087121</name>
</gene>
<dbReference type="Proteomes" id="UP001341840">
    <property type="component" value="Unassembled WGS sequence"/>
</dbReference>
<organism evidence="1 2">
    <name type="scientific">Stylosanthes scabra</name>
    <dbReference type="NCBI Taxonomy" id="79078"/>
    <lineage>
        <taxon>Eukaryota</taxon>
        <taxon>Viridiplantae</taxon>
        <taxon>Streptophyta</taxon>
        <taxon>Embryophyta</taxon>
        <taxon>Tracheophyta</taxon>
        <taxon>Spermatophyta</taxon>
        <taxon>Magnoliopsida</taxon>
        <taxon>eudicotyledons</taxon>
        <taxon>Gunneridae</taxon>
        <taxon>Pentapetalae</taxon>
        <taxon>rosids</taxon>
        <taxon>fabids</taxon>
        <taxon>Fabales</taxon>
        <taxon>Fabaceae</taxon>
        <taxon>Papilionoideae</taxon>
        <taxon>50 kb inversion clade</taxon>
        <taxon>dalbergioids sensu lato</taxon>
        <taxon>Dalbergieae</taxon>
        <taxon>Pterocarpus clade</taxon>
        <taxon>Stylosanthes</taxon>
    </lineage>
</organism>
<keyword evidence="2" id="KW-1185">Reference proteome</keyword>
<name>A0ABU6QVN2_9FABA</name>